<dbReference type="PROSITE" id="PS51379">
    <property type="entry name" value="4FE4S_FER_2"/>
    <property type="match status" value="1"/>
</dbReference>
<dbReference type="RefSeq" id="WP_242165782.1">
    <property type="nucleotide sequence ID" value="NZ_JAJMLW010000003.1"/>
</dbReference>
<sequence>MKGILINYEYCTGCHSCEVACRNELGLTAGEYGIKLTEVGPYEYTTPIAADTPYEWVYNPTITKACDLCEARTALGKMPSCVQACQAWCMYYGEVEDLAKKMDGKTRWALYAPLSDDARSAMVAEREALAVEAGAAGVKHVDTAAKVAGKTESYGTWVGDMELNITLRGVEKLEAFLAEFATIDLEAAKLDLEAQIISDEKATAYVLAADKAVDGAAHELGLMAIAMNYDAQGTQLGGGKAYLDKGQAVARKDVTIMF</sequence>
<dbReference type="Gene3D" id="3.30.70.20">
    <property type="match status" value="1"/>
</dbReference>
<comment type="caution">
    <text evidence="2">The sequence shown here is derived from an EMBL/GenBank/DDBJ whole genome shotgun (WGS) entry which is preliminary data.</text>
</comment>
<accession>A0ABS9WJM3</accession>
<evidence type="ECO:0000259" key="1">
    <source>
        <dbReference type="PROSITE" id="PS51379"/>
    </source>
</evidence>
<evidence type="ECO:0000313" key="3">
    <source>
        <dbReference type="Proteomes" id="UP001430755"/>
    </source>
</evidence>
<feature type="domain" description="4Fe-4S ferredoxin-type" evidence="1">
    <location>
        <begin position="2"/>
        <end position="32"/>
    </location>
</feature>
<proteinExistence type="predicted"/>
<dbReference type="Proteomes" id="UP001430755">
    <property type="component" value="Unassembled WGS sequence"/>
</dbReference>
<reference evidence="2" key="1">
    <citation type="submission" date="2021-11" db="EMBL/GenBank/DDBJ databases">
        <title>A Novel Adlercreutzia Species, isolated from a Allomyrina dichotoma larva feces.</title>
        <authorList>
            <person name="Suh M.K."/>
        </authorList>
    </citation>
    <scope>NUCLEOTIDE SEQUENCE</scope>
    <source>
        <strain evidence="2">JBNU-10</strain>
    </source>
</reference>
<gene>
    <name evidence="2" type="ORF">LPT13_08940</name>
</gene>
<dbReference type="EMBL" id="JAJMLW010000003">
    <property type="protein sequence ID" value="MCI2242476.1"/>
    <property type="molecule type" value="Genomic_DNA"/>
</dbReference>
<dbReference type="SUPFAM" id="SSF54862">
    <property type="entry name" value="4Fe-4S ferredoxins"/>
    <property type="match status" value="1"/>
</dbReference>
<keyword evidence="3" id="KW-1185">Reference proteome</keyword>
<protein>
    <recommendedName>
        <fullName evidence="1">4Fe-4S ferredoxin-type domain-containing protein</fullName>
    </recommendedName>
</protein>
<name>A0ABS9WJM3_9ACTN</name>
<organism evidence="2 3">
    <name type="scientific">Adlercreutzia faecimuris</name>
    <dbReference type="NCBI Taxonomy" id="2897341"/>
    <lineage>
        <taxon>Bacteria</taxon>
        <taxon>Bacillati</taxon>
        <taxon>Actinomycetota</taxon>
        <taxon>Coriobacteriia</taxon>
        <taxon>Eggerthellales</taxon>
        <taxon>Eggerthellaceae</taxon>
        <taxon>Adlercreutzia</taxon>
    </lineage>
</organism>
<dbReference type="InterPro" id="IPR017896">
    <property type="entry name" value="4Fe4S_Fe-S-bd"/>
</dbReference>
<evidence type="ECO:0000313" key="2">
    <source>
        <dbReference type="EMBL" id="MCI2242476.1"/>
    </source>
</evidence>